<gene>
    <name evidence="1" type="ORF">BWQ96_01458</name>
</gene>
<proteinExistence type="predicted"/>
<dbReference type="SUPFAM" id="SSF51735">
    <property type="entry name" value="NAD(P)-binding Rossmann-fold domains"/>
    <property type="match status" value="1"/>
</dbReference>
<accession>A0A2V3J2C5</accession>
<reference evidence="1 2" key="1">
    <citation type="journal article" date="2018" name="Mol. Biol. Evol.">
        <title>Analysis of the draft genome of the red seaweed Gracilariopsis chorda provides insights into genome size evolution in Rhodophyta.</title>
        <authorList>
            <person name="Lee J."/>
            <person name="Yang E.C."/>
            <person name="Graf L."/>
            <person name="Yang J.H."/>
            <person name="Qiu H."/>
            <person name="Zel Zion U."/>
            <person name="Chan C.X."/>
            <person name="Stephens T.G."/>
            <person name="Weber A.P.M."/>
            <person name="Boo G.H."/>
            <person name="Boo S.M."/>
            <person name="Kim K.M."/>
            <person name="Shin Y."/>
            <person name="Jung M."/>
            <person name="Lee S.J."/>
            <person name="Yim H.S."/>
            <person name="Lee J.H."/>
            <person name="Bhattacharya D."/>
            <person name="Yoon H.S."/>
        </authorList>
    </citation>
    <scope>NUCLEOTIDE SEQUENCE [LARGE SCALE GENOMIC DNA]</scope>
    <source>
        <strain evidence="1 2">SKKU-2015</strain>
        <tissue evidence="1">Whole body</tissue>
    </source>
</reference>
<dbReference type="AlphaFoldDB" id="A0A2V3J2C5"/>
<dbReference type="InterPro" id="IPR036291">
    <property type="entry name" value="NAD(P)-bd_dom_sf"/>
</dbReference>
<dbReference type="EMBL" id="NBIV01000012">
    <property type="protein sequence ID" value="PXF48606.1"/>
    <property type="molecule type" value="Genomic_DNA"/>
</dbReference>
<evidence type="ECO:0000313" key="1">
    <source>
        <dbReference type="EMBL" id="PXF48606.1"/>
    </source>
</evidence>
<protein>
    <recommendedName>
        <fullName evidence="3">NmrA-like domain-containing protein</fullName>
    </recommendedName>
</protein>
<evidence type="ECO:0008006" key="3">
    <source>
        <dbReference type="Google" id="ProtNLM"/>
    </source>
</evidence>
<comment type="caution">
    <text evidence="1">The sequence shown here is derived from an EMBL/GenBank/DDBJ whole genome shotgun (WGS) entry which is preliminary data.</text>
</comment>
<dbReference type="Proteomes" id="UP000247409">
    <property type="component" value="Unassembled WGS sequence"/>
</dbReference>
<dbReference type="Gene3D" id="3.40.50.720">
    <property type="entry name" value="NAD(P)-binding Rossmann-like Domain"/>
    <property type="match status" value="1"/>
</dbReference>
<keyword evidence="2" id="KW-1185">Reference proteome</keyword>
<name>A0A2V3J2C5_9FLOR</name>
<organism evidence="1 2">
    <name type="scientific">Gracilariopsis chorda</name>
    <dbReference type="NCBI Taxonomy" id="448386"/>
    <lineage>
        <taxon>Eukaryota</taxon>
        <taxon>Rhodophyta</taxon>
        <taxon>Florideophyceae</taxon>
        <taxon>Rhodymeniophycidae</taxon>
        <taxon>Gracilariales</taxon>
        <taxon>Gracilariaceae</taxon>
        <taxon>Gracilariopsis</taxon>
    </lineage>
</organism>
<evidence type="ECO:0000313" key="2">
    <source>
        <dbReference type="Proteomes" id="UP000247409"/>
    </source>
</evidence>
<sequence>MANYHRPPPPVTGFPKIAVVCGAHTDLGRRLCRNLLQSDEVERVIAIAPERVRDLEKLSWSVERKMESHKADFGDMDKVLSRIREADYAFCVTNTDKRAYEAMDRRSFRETNFTGPSQFIRKMFELGVLHLTILSHVNADSHSRTDFYRVKGNWRSTLTNFPKRQASMHPTCLFSRCLRL</sequence>